<accession>A0A0F9BMD8</accession>
<organism evidence="1">
    <name type="scientific">marine sediment metagenome</name>
    <dbReference type="NCBI Taxonomy" id="412755"/>
    <lineage>
        <taxon>unclassified sequences</taxon>
        <taxon>metagenomes</taxon>
        <taxon>ecological metagenomes</taxon>
    </lineage>
</organism>
<sequence>MTETETDKWWEADCPICGDKATIVMQQHEDTILKCSDCEFRWSPELSEHEVIVLARDHIRKRMQ</sequence>
<name>A0A0F9BMD8_9ZZZZ</name>
<dbReference type="InterPro" id="IPR024064">
    <property type="entry name" value="FdhE-like_sf"/>
</dbReference>
<protein>
    <submittedName>
        <fullName evidence="1">Uncharacterized protein</fullName>
    </submittedName>
</protein>
<evidence type="ECO:0000313" key="1">
    <source>
        <dbReference type="EMBL" id="KKL23019.1"/>
    </source>
</evidence>
<reference evidence="1" key="1">
    <citation type="journal article" date="2015" name="Nature">
        <title>Complex archaea that bridge the gap between prokaryotes and eukaryotes.</title>
        <authorList>
            <person name="Spang A."/>
            <person name="Saw J.H."/>
            <person name="Jorgensen S.L."/>
            <person name="Zaremba-Niedzwiedzka K."/>
            <person name="Martijn J."/>
            <person name="Lind A.E."/>
            <person name="van Eijk R."/>
            <person name="Schleper C."/>
            <person name="Guy L."/>
            <person name="Ettema T.J."/>
        </authorList>
    </citation>
    <scope>NUCLEOTIDE SEQUENCE</scope>
</reference>
<dbReference type="AlphaFoldDB" id="A0A0F9BMD8"/>
<proteinExistence type="predicted"/>
<dbReference type="EMBL" id="LAZR01037129">
    <property type="protein sequence ID" value="KKL23019.1"/>
    <property type="molecule type" value="Genomic_DNA"/>
</dbReference>
<gene>
    <name evidence="1" type="ORF">LCGC14_2429590</name>
</gene>
<dbReference type="SUPFAM" id="SSF144020">
    <property type="entry name" value="FdhE-like"/>
    <property type="match status" value="1"/>
</dbReference>
<comment type="caution">
    <text evidence="1">The sequence shown here is derived from an EMBL/GenBank/DDBJ whole genome shotgun (WGS) entry which is preliminary data.</text>
</comment>